<reference evidence="2 3" key="1">
    <citation type="journal article" date="2012" name="PLoS Pathog.">
        <title>Diverse lifestyles and strategies of plant pathogenesis encoded in the genomes of eighteen Dothideomycetes fungi.</title>
        <authorList>
            <person name="Ohm R.A."/>
            <person name="Feau N."/>
            <person name="Henrissat B."/>
            <person name="Schoch C.L."/>
            <person name="Horwitz B.A."/>
            <person name="Barry K.W."/>
            <person name="Condon B.J."/>
            <person name="Copeland A.C."/>
            <person name="Dhillon B."/>
            <person name="Glaser F."/>
            <person name="Hesse C.N."/>
            <person name="Kosti I."/>
            <person name="LaButti K."/>
            <person name="Lindquist E.A."/>
            <person name="Lucas S."/>
            <person name="Salamov A.A."/>
            <person name="Bradshaw R.E."/>
            <person name="Ciuffetti L."/>
            <person name="Hamelin R.C."/>
            <person name="Kema G.H.J."/>
            <person name="Lawrence C."/>
            <person name="Scott J.A."/>
            <person name="Spatafora J.W."/>
            <person name="Turgeon B.G."/>
            <person name="de Wit P.J.G.M."/>
            <person name="Zhong S."/>
            <person name="Goodwin S.B."/>
            <person name="Grigoriev I.V."/>
        </authorList>
    </citation>
    <scope>NUCLEOTIDE SEQUENCE [LARGE SCALE GENOMIC DNA]</scope>
    <source>
        <strain evidence="3">28A</strain>
    </source>
</reference>
<keyword evidence="1" id="KW-0812">Transmembrane</keyword>
<gene>
    <name evidence="2" type="ORF">SETTUDRAFT_106486</name>
</gene>
<dbReference type="HOGENOM" id="CLU_2293441_0_0_1"/>
<keyword evidence="3" id="KW-1185">Reference proteome</keyword>
<sequence length="101" mass="11604">MPALPTTTPISQHDHNRRRLDWPLIWAVICVASILVFQILLILCCIRVAISRSKARWARLRDQGVVVVDGPTLIWMDTMPPAPTVSTFNLRQMVRWAEERS</sequence>
<keyword evidence="1" id="KW-0472">Membrane</keyword>
<evidence type="ECO:0000313" key="2">
    <source>
        <dbReference type="EMBL" id="EOA88941.1"/>
    </source>
</evidence>
<dbReference type="RefSeq" id="XP_008023573.1">
    <property type="nucleotide sequence ID" value="XM_008025382.1"/>
</dbReference>
<evidence type="ECO:0000313" key="3">
    <source>
        <dbReference type="Proteomes" id="UP000016935"/>
    </source>
</evidence>
<dbReference type="Proteomes" id="UP000016935">
    <property type="component" value="Unassembled WGS sequence"/>
</dbReference>
<dbReference type="AlphaFoldDB" id="R0IWE9"/>
<proteinExistence type="predicted"/>
<name>R0IWE9_EXST2</name>
<organism evidence="2 3">
    <name type="scientific">Exserohilum turcicum (strain 28A)</name>
    <name type="common">Northern leaf blight fungus</name>
    <name type="synonym">Setosphaeria turcica</name>
    <dbReference type="NCBI Taxonomy" id="671987"/>
    <lineage>
        <taxon>Eukaryota</taxon>
        <taxon>Fungi</taxon>
        <taxon>Dikarya</taxon>
        <taxon>Ascomycota</taxon>
        <taxon>Pezizomycotina</taxon>
        <taxon>Dothideomycetes</taxon>
        <taxon>Pleosporomycetidae</taxon>
        <taxon>Pleosporales</taxon>
        <taxon>Pleosporineae</taxon>
        <taxon>Pleosporaceae</taxon>
        <taxon>Exserohilum</taxon>
    </lineage>
</organism>
<keyword evidence="1" id="KW-1133">Transmembrane helix</keyword>
<feature type="transmembrane region" description="Helical" evidence="1">
    <location>
        <begin position="24"/>
        <end position="50"/>
    </location>
</feature>
<evidence type="ECO:0000256" key="1">
    <source>
        <dbReference type="SAM" id="Phobius"/>
    </source>
</evidence>
<dbReference type="EMBL" id="KB908526">
    <property type="protein sequence ID" value="EOA88941.1"/>
    <property type="molecule type" value="Genomic_DNA"/>
</dbReference>
<accession>R0IWE9</accession>
<protein>
    <submittedName>
        <fullName evidence="2">Uncharacterized protein</fullName>
    </submittedName>
</protein>
<reference evidence="2 3" key="2">
    <citation type="journal article" date="2013" name="PLoS Genet.">
        <title>Comparative genome structure, secondary metabolite, and effector coding capacity across Cochliobolus pathogens.</title>
        <authorList>
            <person name="Condon B.J."/>
            <person name="Leng Y."/>
            <person name="Wu D."/>
            <person name="Bushley K.E."/>
            <person name="Ohm R.A."/>
            <person name="Otillar R."/>
            <person name="Martin J."/>
            <person name="Schackwitz W."/>
            <person name="Grimwood J."/>
            <person name="MohdZainudin N."/>
            <person name="Xue C."/>
            <person name="Wang R."/>
            <person name="Manning V.A."/>
            <person name="Dhillon B."/>
            <person name="Tu Z.J."/>
            <person name="Steffenson B.J."/>
            <person name="Salamov A."/>
            <person name="Sun H."/>
            <person name="Lowry S."/>
            <person name="LaButti K."/>
            <person name="Han J."/>
            <person name="Copeland A."/>
            <person name="Lindquist E."/>
            <person name="Barry K."/>
            <person name="Schmutz J."/>
            <person name="Baker S.E."/>
            <person name="Ciuffetti L.M."/>
            <person name="Grigoriev I.V."/>
            <person name="Zhong S."/>
            <person name="Turgeon B.G."/>
        </authorList>
    </citation>
    <scope>NUCLEOTIDE SEQUENCE [LARGE SCALE GENOMIC DNA]</scope>
    <source>
        <strain evidence="3">28A</strain>
    </source>
</reference>
<dbReference type="OrthoDB" id="3799089at2759"/>
<dbReference type="GeneID" id="19395173"/>